<organism evidence="2 3">
    <name type="scientific">Marinicella litoralis</name>
    <dbReference type="NCBI Taxonomy" id="644220"/>
    <lineage>
        <taxon>Bacteria</taxon>
        <taxon>Pseudomonadati</taxon>
        <taxon>Pseudomonadota</taxon>
        <taxon>Gammaproteobacteria</taxon>
        <taxon>Lysobacterales</taxon>
        <taxon>Marinicellaceae</taxon>
        <taxon>Marinicella</taxon>
    </lineage>
</organism>
<name>A0A4R6XIJ5_9GAMM</name>
<dbReference type="EMBL" id="SNZB01000004">
    <property type="protein sequence ID" value="TDR19296.1"/>
    <property type="molecule type" value="Genomic_DNA"/>
</dbReference>
<protein>
    <submittedName>
        <fullName evidence="2">Uncharacterized protein</fullName>
    </submittedName>
</protein>
<keyword evidence="3" id="KW-1185">Reference proteome</keyword>
<dbReference type="Proteomes" id="UP000295724">
    <property type="component" value="Unassembled WGS sequence"/>
</dbReference>
<dbReference type="AlphaFoldDB" id="A0A4R6XIJ5"/>
<gene>
    <name evidence="2" type="ORF">C8D91_1844</name>
</gene>
<evidence type="ECO:0000313" key="3">
    <source>
        <dbReference type="Proteomes" id="UP000295724"/>
    </source>
</evidence>
<comment type="caution">
    <text evidence="2">The sequence shown here is derived from an EMBL/GenBank/DDBJ whole genome shotgun (WGS) entry which is preliminary data.</text>
</comment>
<proteinExistence type="predicted"/>
<evidence type="ECO:0000313" key="2">
    <source>
        <dbReference type="EMBL" id="TDR19296.1"/>
    </source>
</evidence>
<accession>A0A4R6XIJ5</accession>
<evidence type="ECO:0000256" key="1">
    <source>
        <dbReference type="SAM" id="Phobius"/>
    </source>
</evidence>
<reference evidence="2 3" key="1">
    <citation type="submission" date="2019-03" db="EMBL/GenBank/DDBJ databases">
        <title>Genomic Encyclopedia of Type Strains, Phase IV (KMG-IV): sequencing the most valuable type-strain genomes for metagenomic binning, comparative biology and taxonomic classification.</title>
        <authorList>
            <person name="Goeker M."/>
        </authorList>
    </citation>
    <scope>NUCLEOTIDE SEQUENCE [LARGE SCALE GENOMIC DNA]</scope>
    <source>
        <strain evidence="2 3">DSM 25488</strain>
    </source>
</reference>
<sequence>MMKRLVFLLLWLIGVFLLAKNVPTWSIQTEYSDLLTPSSKAVLAKQKALRIEVFALPDSPAAALVNNFLQPLVGELVEVTVEYIDFFNNPKLIQTYGINKQGEMIVYSDEKKFHLSTLSYEAFFNGLKKIEQTEDQWIVFLDQIDGKSFDAGQSDGLNKWIKALSNSNYRSVVLPFSENMILPKEVKLIVLASPTLNFTDSHVDWLQLQISQGTSVLWLADPATALLQPGLSLLFDVMRTDAYHQGHLIIKAFPEHPVNQAFDRPLDFIEVMPYQTNNAVLWQNEQNQTLASTQEIDDSRLMVVGDSDFLSDAFLHSGGNLEMSFRLIDWLLHNDNRIDLPTIGSQGTQLHYQKNEILFFSGIMLILIPVILLVIGLIKWRKSK</sequence>
<keyword evidence="1" id="KW-0812">Transmembrane</keyword>
<keyword evidence="1" id="KW-0472">Membrane</keyword>
<feature type="transmembrane region" description="Helical" evidence="1">
    <location>
        <begin position="357"/>
        <end position="378"/>
    </location>
</feature>
<keyword evidence="1" id="KW-1133">Transmembrane helix</keyword>